<protein>
    <submittedName>
        <fullName evidence="6">Beta-ketoacyl-[acyl-carrier-protein] synthase family protein</fullName>
    </submittedName>
</protein>
<dbReference type="Pfam" id="PF02801">
    <property type="entry name" value="Ketoacyl-synt_C"/>
    <property type="match status" value="1"/>
</dbReference>
<sequence length="413" mass="43606">MAESKFRIAITGTGLICPAGMNVPTSWDFVLRGQSSAAKCKQLEGLEIDYACSITNFDPDKLLGRSLARRIDRFIQLALISYREAVAEAGLDPAKWNGKRVGVVVGNSLAGIERFLSEQHVLESEGDRMVSPSTIPGAMMNMVAGQIAIDCHATGPSLLVSTACASGITAIDTACNWIKEGRCDVVIAGATEAPIVPLIVSGMNRLGALSKNPDIKHASRPFDRSRDGFVISEGAGFVVLESEEHASARRQEIIAFVSGVGTSTDAYHVTTPQPQGWGLSDAIQQALNNAGLEGKDIQYINAHGTSTRLNDITEGKVIEKEIGRHASVTSLKGTIGHTLAAAGAVETVLTILSVRHGIIPPTANLTSLDPDINLDIVSGEPRELKINHALKLSMGFGGHNGALIISSAGQSKI</sequence>
<accession>A0AAN5LFX1</accession>
<evidence type="ECO:0000256" key="3">
    <source>
        <dbReference type="ARBA" id="ARBA00022679"/>
    </source>
</evidence>
<dbReference type="Gene3D" id="3.40.47.10">
    <property type="match status" value="2"/>
</dbReference>
<dbReference type="AlphaFoldDB" id="A0AAN5LFX1"/>
<evidence type="ECO:0000259" key="5">
    <source>
        <dbReference type="PROSITE" id="PS52004"/>
    </source>
</evidence>
<comment type="caution">
    <text evidence="6">The sequence shown here is derived from an EMBL/GenBank/DDBJ whole genome shotgun (WGS) entry which is preliminary data.</text>
</comment>
<dbReference type="SMART" id="SM00825">
    <property type="entry name" value="PKS_KS"/>
    <property type="match status" value="1"/>
</dbReference>
<evidence type="ECO:0000256" key="2">
    <source>
        <dbReference type="ARBA" id="ARBA00008467"/>
    </source>
</evidence>
<dbReference type="InterPro" id="IPR014031">
    <property type="entry name" value="Ketoacyl_synth_C"/>
</dbReference>
<dbReference type="InterPro" id="IPR014030">
    <property type="entry name" value="Ketoacyl_synth_N"/>
</dbReference>
<feature type="domain" description="Ketosynthase family 3 (KS3)" evidence="5">
    <location>
        <begin position="5"/>
        <end position="407"/>
    </location>
</feature>
<evidence type="ECO:0000313" key="6">
    <source>
        <dbReference type="EMBL" id="HAT1685208.1"/>
    </source>
</evidence>
<dbReference type="GO" id="GO:0004315">
    <property type="term" value="F:3-oxoacyl-[acyl-carrier-protein] synthase activity"/>
    <property type="evidence" value="ECO:0007669"/>
    <property type="project" value="InterPro"/>
</dbReference>
<organism evidence="6 7">
    <name type="scientific">Klebsiella oxytoca</name>
    <dbReference type="NCBI Taxonomy" id="571"/>
    <lineage>
        <taxon>Bacteria</taxon>
        <taxon>Pseudomonadati</taxon>
        <taxon>Pseudomonadota</taxon>
        <taxon>Gammaproteobacteria</taxon>
        <taxon>Enterobacterales</taxon>
        <taxon>Enterobacteriaceae</taxon>
        <taxon>Klebsiella/Raoultella group</taxon>
        <taxon>Klebsiella</taxon>
    </lineage>
</organism>
<dbReference type="GO" id="GO:0030497">
    <property type="term" value="P:fatty acid elongation"/>
    <property type="evidence" value="ECO:0007669"/>
    <property type="project" value="UniProtKB-ARBA"/>
</dbReference>
<dbReference type="InterPro" id="IPR016039">
    <property type="entry name" value="Thiolase-like"/>
</dbReference>
<dbReference type="PROSITE" id="PS52004">
    <property type="entry name" value="KS3_2"/>
    <property type="match status" value="1"/>
</dbReference>
<dbReference type="InterPro" id="IPR020841">
    <property type="entry name" value="PKS_Beta-ketoAc_synthase_dom"/>
</dbReference>
<evidence type="ECO:0000256" key="4">
    <source>
        <dbReference type="RuleBase" id="RU003694"/>
    </source>
</evidence>
<comment type="pathway">
    <text evidence="1">Lipid metabolism; fatty acid biosynthesis.</text>
</comment>
<dbReference type="Pfam" id="PF00109">
    <property type="entry name" value="ketoacyl-synt"/>
    <property type="match status" value="1"/>
</dbReference>
<comment type="similarity">
    <text evidence="2 4">Belongs to the thiolase-like superfamily. Beta-ketoacyl-ACP synthases family.</text>
</comment>
<evidence type="ECO:0000256" key="1">
    <source>
        <dbReference type="ARBA" id="ARBA00005194"/>
    </source>
</evidence>
<dbReference type="InterPro" id="IPR018201">
    <property type="entry name" value="Ketoacyl_synth_AS"/>
</dbReference>
<reference evidence="6" key="2">
    <citation type="submission" date="2020-11" db="EMBL/GenBank/DDBJ databases">
        <authorList>
            <consortium name="NCBI Pathogen Detection Project"/>
        </authorList>
    </citation>
    <scope>NUCLEOTIDE SEQUENCE</scope>
    <source>
        <strain evidence="6">R404</strain>
    </source>
</reference>
<dbReference type="Proteomes" id="UP000856143">
    <property type="component" value="Unassembled WGS sequence"/>
</dbReference>
<keyword evidence="3 4" id="KW-0808">Transferase</keyword>
<dbReference type="InterPro" id="IPR000794">
    <property type="entry name" value="Beta-ketoacyl_synthase"/>
</dbReference>
<dbReference type="EMBL" id="DACSEO010000160">
    <property type="protein sequence ID" value="HAT1685208.1"/>
    <property type="molecule type" value="Genomic_DNA"/>
</dbReference>
<dbReference type="PANTHER" id="PTHR11712:SF347">
    <property type="entry name" value="BETA KETOACYL-ACYL CARRIER PROTEIN SYNTHASE"/>
    <property type="match status" value="1"/>
</dbReference>
<name>A0AAN5LFX1_KLEOX</name>
<dbReference type="CDD" id="cd00834">
    <property type="entry name" value="KAS_I_II"/>
    <property type="match status" value="1"/>
</dbReference>
<dbReference type="PROSITE" id="PS00606">
    <property type="entry name" value="KS3_1"/>
    <property type="match status" value="1"/>
</dbReference>
<dbReference type="PANTHER" id="PTHR11712">
    <property type="entry name" value="POLYKETIDE SYNTHASE-RELATED"/>
    <property type="match status" value="1"/>
</dbReference>
<gene>
    <name evidence="6" type="ORF">I8Y21_006045</name>
</gene>
<dbReference type="SUPFAM" id="SSF53901">
    <property type="entry name" value="Thiolase-like"/>
    <property type="match status" value="1"/>
</dbReference>
<dbReference type="NCBIfam" id="NF005589">
    <property type="entry name" value="PRK07314.1"/>
    <property type="match status" value="1"/>
</dbReference>
<reference evidence="6" key="1">
    <citation type="journal article" date="2018" name="Genome Biol.">
        <title>SKESA: strategic k-mer extension for scrupulous assemblies.</title>
        <authorList>
            <person name="Souvorov A."/>
            <person name="Agarwala R."/>
            <person name="Lipman D.J."/>
        </authorList>
    </citation>
    <scope>NUCLEOTIDE SEQUENCE</scope>
    <source>
        <strain evidence="6">R404</strain>
    </source>
</reference>
<evidence type="ECO:0000313" key="7">
    <source>
        <dbReference type="Proteomes" id="UP000856143"/>
    </source>
</evidence>
<proteinExistence type="inferred from homology"/>
<dbReference type="FunFam" id="3.40.47.10:FF:000029">
    <property type="entry name" value="3-oxoacyl-[acyl-carrier-protein] synthase 1"/>
    <property type="match status" value="1"/>
</dbReference>
<dbReference type="FunFam" id="3.40.47.10:FF:000018">
    <property type="entry name" value="3-oxoacyl-[acyl-carrier-protein] synthase 2"/>
    <property type="match status" value="1"/>
</dbReference>